<protein>
    <submittedName>
        <fullName evidence="1">12602_t:CDS:1</fullName>
    </submittedName>
</protein>
<organism evidence="1 2">
    <name type="scientific">Racocetra persica</name>
    <dbReference type="NCBI Taxonomy" id="160502"/>
    <lineage>
        <taxon>Eukaryota</taxon>
        <taxon>Fungi</taxon>
        <taxon>Fungi incertae sedis</taxon>
        <taxon>Mucoromycota</taxon>
        <taxon>Glomeromycotina</taxon>
        <taxon>Glomeromycetes</taxon>
        <taxon>Diversisporales</taxon>
        <taxon>Gigasporaceae</taxon>
        <taxon>Racocetra</taxon>
    </lineage>
</organism>
<name>A0ACA9M106_9GLOM</name>
<gene>
    <name evidence="1" type="ORF">RPERSI_LOCUS4374</name>
</gene>
<evidence type="ECO:0000313" key="1">
    <source>
        <dbReference type="EMBL" id="CAG8561280.1"/>
    </source>
</evidence>
<comment type="caution">
    <text evidence="1">The sequence shown here is derived from an EMBL/GenBank/DDBJ whole genome shotgun (WGS) entry which is preliminary data.</text>
</comment>
<keyword evidence="2" id="KW-1185">Reference proteome</keyword>
<evidence type="ECO:0000313" key="2">
    <source>
        <dbReference type="Proteomes" id="UP000789920"/>
    </source>
</evidence>
<sequence length="155" mass="18443">MTELRQVNKQEFLRELKYRVENEEITEEEIIILMRSYLLKEEEEMNKQKESIRRGDIYWVRFGKTVGTEIRDPHPVIANYKESKIMCEQIKSVSKKRLSENIIGVLPPELLAKVEIKVKKVDASKRKNQPRTNPRAMNLRHFAPAELYGNNWSNW</sequence>
<reference evidence="1" key="1">
    <citation type="submission" date="2021-06" db="EMBL/GenBank/DDBJ databases">
        <authorList>
            <person name="Kallberg Y."/>
            <person name="Tangrot J."/>
            <person name="Rosling A."/>
        </authorList>
    </citation>
    <scope>NUCLEOTIDE SEQUENCE</scope>
    <source>
        <strain evidence="1">MA461A</strain>
    </source>
</reference>
<dbReference type="Proteomes" id="UP000789920">
    <property type="component" value="Unassembled WGS sequence"/>
</dbReference>
<proteinExistence type="predicted"/>
<accession>A0ACA9M106</accession>
<dbReference type="EMBL" id="CAJVQC010005997">
    <property type="protein sequence ID" value="CAG8561280.1"/>
    <property type="molecule type" value="Genomic_DNA"/>
</dbReference>